<dbReference type="GO" id="GO:0005096">
    <property type="term" value="F:GTPase activator activity"/>
    <property type="evidence" value="ECO:0007669"/>
    <property type="project" value="TreeGrafter"/>
</dbReference>
<proteinExistence type="predicted"/>
<feature type="domain" description="Rho-GAP" evidence="2">
    <location>
        <begin position="43"/>
        <end position="240"/>
    </location>
</feature>
<dbReference type="InterPro" id="IPR008936">
    <property type="entry name" value="Rho_GTPase_activation_prot"/>
</dbReference>
<sequence>MSKASEKSSGKTAKRSQDKSHGSSSKKRTSGTLHRFKNSWKGSSFQEAKKERFSVCGFYRASESLPPIVEQACKYLEHNALQSEGIFRISGSQEDVRRIKDRFDKGRKTDLSKEENANTIAGVLKLFFTELNNPVLSYELYPSFMAAVEMPDPLLRVWCVRRTLATLPPGNRVVLDRVCAMFRIITRFADDNKMTAKNIALVMNPSMFRDKEGGLMGLLTTGGLRVRLVQLLIAHHEDLFVTPKEELHQRVRELEPSMTLEAQQQLDNFSNMLQEGAILLAKNLLNEGETEIKVQFDDTDTFSAPPKLPTDEDMKNMSFEEFAAHMAIHPPGGVEIPGAAAVVANQGSGRNRRTGYRFGTVTAPVKYNLNGEKRLSKCFSLGDLAPDDADESTAVSEAGCEGDNIDDDVNNQELENEDSAEETQQTPESDTVVLSDMDSTTATDCMDSSEDAPGEKLQGEKKCENKIGDSVEEVKERFKGSPKSDRERKKRAKNRKKMKGSNLTAIRSRSSTGGSDKPRNYRSLPGFSPSKTEKAKKTANDSD</sequence>
<evidence type="ECO:0000259" key="2">
    <source>
        <dbReference type="PROSITE" id="PS50238"/>
    </source>
</evidence>
<dbReference type="PANTHER" id="PTHR45808:SF2">
    <property type="entry name" value="RHO GTPASE-ACTIVATING PROTEIN 68F"/>
    <property type="match status" value="1"/>
</dbReference>
<dbReference type="Pfam" id="PF00620">
    <property type="entry name" value="RhoGAP"/>
    <property type="match status" value="1"/>
</dbReference>
<dbReference type="PROSITE" id="PS50238">
    <property type="entry name" value="RHOGAP"/>
    <property type="match status" value="1"/>
</dbReference>
<feature type="compositionally biased region" description="Basic residues" evidence="1">
    <location>
        <begin position="24"/>
        <end position="33"/>
    </location>
</feature>
<feature type="compositionally biased region" description="Basic and acidic residues" evidence="1">
    <location>
        <begin position="1"/>
        <end position="21"/>
    </location>
</feature>
<dbReference type="CDD" id="cd00159">
    <property type="entry name" value="RhoGAP"/>
    <property type="match status" value="1"/>
</dbReference>
<accession>A0A7S4IIV3</accession>
<feature type="compositionally biased region" description="Acidic residues" evidence="1">
    <location>
        <begin position="403"/>
        <end position="421"/>
    </location>
</feature>
<evidence type="ECO:0000256" key="1">
    <source>
        <dbReference type="SAM" id="MobiDB-lite"/>
    </source>
</evidence>
<evidence type="ECO:0000313" key="3">
    <source>
        <dbReference type="EMBL" id="CAE2230720.1"/>
    </source>
</evidence>
<dbReference type="EMBL" id="HBKP01018396">
    <property type="protein sequence ID" value="CAE2230720.1"/>
    <property type="molecule type" value="Transcribed_RNA"/>
</dbReference>
<dbReference type="PANTHER" id="PTHR45808">
    <property type="entry name" value="RHO GTPASE-ACTIVATING PROTEIN 68F"/>
    <property type="match status" value="1"/>
</dbReference>
<feature type="region of interest" description="Disordered" evidence="1">
    <location>
        <begin position="1"/>
        <end position="33"/>
    </location>
</feature>
<feature type="compositionally biased region" description="Basic and acidic residues" evidence="1">
    <location>
        <begin position="453"/>
        <end position="487"/>
    </location>
</feature>
<feature type="compositionally biased region" description="Basic residues" evidence="1">
    <location>
        <begin position="488"/>
        <end position="499"/>
    </location>
</feature>
<dbReference type="SMART" id="SM00324">
    <property type="entry name" value="RhoGAP"/>
    <property type="match status" value="1"/>
</dbReference>
<feature type="compositionally biased region" description="Polar residues" evidence="1">
    <location>
        <begin position="501"/>
        <end position="514"/>
    </location>
</feature>
<dbReference type="InterPro" id="IPR000198">
    <property type="entry name" value="RhoGAP_dom"/>
</dbReference>
<dbReference type="GO" id="GO:0007264">
    <property type="term" value="P:small GTPase-mediated signal transduction"/>
    <property type="evidence" value="ECO:0007669"/>
    <property type="project" value="TreeGrafter"/>
</dbReference>
<dbReference type="GO" id="GO:0005737">
    <property type="term" value="C:cytoplasm"/>
    <property type="evidence" value="ECO:0007669"/>
    <property type="project" value="TreeGrafter"/>
</dbReference>
<gene>
    <name evidence="3" type="ORF">VSP0166_LOCUS13044</name>
</gene>
<feature type="compositionally biased region" description="Basic and acidic residues" evidence="1">
    <location>
        <begin position="531"/>
        <end position="543"/>
    </location>
</feature>
<dbReference type="AlphaFoldDB" id="A0A7S4IIV3"/>
<dbReference type="SUPFAM" id="SSF48350">
    <property type="entry name" value="GTPase activation domain, GAP"/>
    <property type="match status" value="1"/>
</dbReference>
<reference evidence="3" key="1">
    <citation type="submission" date="2021-01" db="EMBL/GenBank/DDBJ databases">
        <authorList>
            <person name="Corre E."/>
            <person name="Pelletier E."/>
            <person name="Niang G."/>
            <person name="Scheremetjew M."/>
            <person name="Finn R."/>
            <person name="Kale V."/>
            <person name="Holt S."/>
            <person name="Cochrane G."/>
            <person name="Meng A."/>
            <person name="Brown T."/>
            <person name="Cohen L."/>
        </authorList>
    </citation>
    <scope>NUCLEOTIDE SEQUENCE</scope>
    <source>
        <strain evidence="3">DIVA3 518/3/11/1/6</strain>
    </source>
</reference>
<name>A0A7S4IIV3_9EUKA</name>
<dbReference type="Gene3D" id="1.10.555.10">
    <property type="entry name" value="Rho GTPase activation protein"/>
    <property type="match status" value="1"/>
</dbReference>
<protein>
    <recommendedName>
        <fullName evidence="2">Rho-GAP domain-containing protein</fullName>
    </recommendedName>
</protein>
<organism evidence="3">
    <name type="scientific">Vannella robusta</name>
    <dbReference type="NCBI Taxonomy" id="1487602"/>
    <lineage>
        <taxon>Eukaryota</taxon>
        <taxon>Amoebozoa</taxon>
        <taxon>Discosea</taxon>
        <taxon>Flabellinia</taxon>
        <taxon>Vannellidae</taxon>
        <taxon>Vannella</taxon>
    </lineage>
</organism>
<feature type="region of interest" description="Disordered" evidence="1">
    <location>
        <begin position="387"/>
        <end position="543"/>
    </location>
</feature>